<dbReference type="InterPro" id="IPR036890">
    <property type="entry name" value="HATPase_C_sf"/>
</dbReference>
<evidence type="ECO:0000256" key="2">
    <source>
        <dbReference type="ARBA" id="ARBA00022777"/>
    </source>
</evidence>
<keyword evidence="2" id="KW-0418">Kinase</keyword>
<comment type="caution">
    <text evidence="4">The sequence shown here is derived from an EMBL/GenBank/DDBJ whole genome shotgun (WGS) entry which is preliminary data.</text>
</comment>
<keyword evidence="1" id="KW-0808">Transferase</keyword>
<evidence type="ECO:0000256" key="1">
    <source>
        <dbReference type="ARBA" id="ARBA00022679"/>
    </source>
</evidence>
<sequence length="128" mass="13517">MTPLELRDGNLLSTLNSVADSFSSTALRVRVMGGGQPPEPLALLALRFTQEALTNVVRHSDASAVLIEVEANRAGLRISARDDGSPTEFSPGYGISSLDRRARELGGRVTASADEGFSLLMEVPCASS</sequence>
<accession>A0ABU8NZJ6</accession>
<name>A0ABU8NZJ6_9CORY</name>
<proteinExistence type="predicted"/>
<dbReference type="SUPFAM" id="SSF55874">
    <property type="entry name" value="ATPase domain of HSP90 chaperone/DNA topoisomerase II/histidine kinase"/>
    <property type="match status" value="1"/>
</dbReference>
<keyword evidence="3" id="KW-0902">Two-component regulatory system</keyword>
<evidence type="ECO:0000313" key="5">
    <source>
        <dbReference type="Proteomes" id="UP001359781"/>
    </source>
</evidence>
<keyword evidence="5" id="KW-1185">Reference proteome</keyword>
<dbReference type="Proteomes" id="UP001359781">
    <property type="component" value="Unassembled WGS sequence"/>
</dbReference>
<gene>
    <name evidence="4" type="ORF">V5S96_07505</name>
</gene>
<evidence type="ECO:0000313" key="4">
    <source>
        <dbReference type="EMBL" id="MEJ4100198.1"/>
    </source>
</evidence>
<dbReference type="PANTHER" id="PTHR24421">
    <property type="entry name" value="NITRATE/NITRITE SENSOR PROTEIN NARX-RELATED"/>
    <property type="match status" value="1"/>
</dbReference>
<reference evidence="4 5" key="1">
    <citation type="submission" date="2024-02" db="EMBL/GenBank/DDBJ databases">
        <title>Whole genome sequencing and characterization of Corynebacterium isolated from the ocular surface of dry eye disease sufferers.</title>
        <authorList>
            <person name="Naqvi M."/>
        </authorList>
    </citation>
    <scope>NUCLEOTIDE SEQUENCE [LARGE SCALE GENOMIC DNA]</scope>
    <source>
        <strain evidence="4 5">PCRF</strain>
    </source>
</reference>
<protein>
    <recommendedName>
        <fullName evidence="6">Histidine kinase/HSP90-like ATPase domain-containing protein</fullName>
    </recommendedName>
</protein>
<dbReference type="EMBL" id="JBAHVJ010000007">
    <property type="protein sequence ID" value="MEJ4100198.1"/>
    <property type="molecule type" value="Genomic_DNA"/>
</dbReference>
<organism evidence="4 5">
    <name type="scientific">Corynebacterium mastitidis</name>
    <dbReference type="NCBI Taxonomy" id="161890"/>
    <lineage>
        <taxon>Bacteria</taxon>
        <taxon>Bacillati</taxon>
        <taxon>Actinomycetota</taxon>
        <taxon>Actinomycetes</taxon>
        <taxon>Mycobacteriales</taxon>
        <taxon>Corynebacteriaceae</taxon>
        <taxon>Corynebacterium</taxon>
    </lineage>
</organism>
<dbReference type="RefSeq" id="WP_337890563.1">
    <property type="nucleotide sequence ID" value="NZ_JBAHVI010000007.1"/>
</dbReference>
<evidence type="ECO:0008006" key="6">
    <source>
        <dbReference type="Google" id="ProtNLM"/>
    </source>
</evidence>
<evidence type="ECO:0000256" key="3">
    <source>
        <dbReference type="ARBA" id="ARBA00023012"/>
    </source>
</evidence>
<dbReference type="InterPro" id="IPR050482">
    <property type="entry name" value="Sensor_HK_TwoCompSys"/>
</dbReference>
<dbReference type="Gene3D" id="3.30.565.10">
    <property type="entry name" value="Histidine kinase-like ATPase, C-terminal domain"/>
    <property type="match status" value="1"/>
</dbReference>
<dbReference type="CDD" id="cd16917">
    <property type="entry name" value="HATPase_UhpB-NarQ-NarX-like"/>
    <property type="match status" value="1"/>
</dbReference>